<sequence length="46" mass="4925">MMDRSAGSNGAAASIRAQVITATRLLFFKSMIASIRLVDIASLMTH</sequence>
<dbReference type="AlphaFoldDB" id="A0A059KXJ2"/>
<comment type="caution">
    <text evidence="1">The sequence shown here is derived from an EMBL/GenBank/DDBJ whole genome shotgun (WGS) entry which is preliminary data.</text>
</comment>
<protein>
    <submittedName>
        <fullName evidence="1">Uncharacterized protein</fullName>
    </submittedName>
</protein>
<evidence type="ECO:0000313" key="2">
    <source>
        <dbReference type="Proteomes" id="UP000026739"/>
    </source>
</evidence>
<proteinExistence type="predicted"/>
<dbReference type="Proteomes" id="UP000026739">
    <property type="component" value="Unassembled WGS sequence"/>
</dbReference>
<gene>
    <name evidence="1" type="ORF">V466_22890</name>
</gene>
<accession>A0A059KXJ2</accession>
<organism evidence="1 2">
    <name type="scientific">Pseudomonas mandelii PD30</name>
    <dbReference type="NCBI Taxonomy" id="1419583"/>
    <lineage>
        <taxon>Bacteria</taxon>
        <taxon>Pseudomonadati</taxon>
        <taxon>Pseudomonadota</taxon>
        <taxon>Gammaproteobacteria</taxon>
        <taxon>Pseudomonadales</taxon>
        <taxon>Pseudomonadaceae</taxon>
        <taxon>Pseudomonas</taxon>
    </lineage>
</organism>
<reference evidence="1 2" key="1">
    <citation type="submission" date="2013-12" db="EMBL/GenBank/DDBJ databases">
        <authorList>
            <person name="Formusa P.A."/>
            <person name="Habash M."/>
            <person name="Lee H."/>
            <person name="Trevors J.T."/>
        </authorList>
    </citation>
    <scope>NUCLEOTIDE SEQUENCE [LARGE SCALE GENOMIC DNA]</scope>
    <source>
        <strain evidence="1 2">PD30</strain>
    </source>
</reference>
<name>A0A059KXJ2_9PSED</name>
<dbReference type="EMBL" id="AZQQ01000096">
    <property type="protein sequence ID" value="KDD66691.1"/>
    <property type="molecule type" value="Genomic_DNA"/>
</dbReference>
<evidence type="ECO:0000313" key="1">
    <source>
        <dbReference type="EMBL" id="KDD66691.1"/>
    </source>
</evidence>